<dbReference type="EMBL" id="JH687850">
    <property type="protein sequence ID" value="EJD36918.1"/>
    <property type="molecule type" value="Genomic_DNA"/>
</dbReference>
<dbReference type="OMA" id="WLECRLL"/>
<feature type="region of interest" description="Disordered" evidence="4">
    <location>
        <begin position="1"/>
        <end position="37"/>
    </location>
</feature>
<evidence type="ECO:0000256" key="3">
    <source>
        <dbReference type="ARBA" id="ARBA00038054"/>
    </source>
</evidence>
<dbReference type="SUPFAM" id="SSF50475">
    <property type="entry name" value="FMN-binding split barrel"/>
    <property type="match status" value="1"/>
</dbReference>
<sequence length="224" mass="24999">MSPKRRNQATGSGPAKRTKVSTDDGDESEDESGLPSSSVLRLYDQDKVYRLLEPGPVVLVTTSLNGVHNVMTMGFHMVVQHSEPALVAGIIGPWDHSYKALSKTKECVICIPGADLAQKVVDIGNCKGDEVDKFDKFGLTAVRAGEVGAPLIEECLASIECRVHDKAMERKYHMWIFEAIGAWVNEEREEKRTMHHKGIGNFALDGEEIDLRDRMLLWKEYQDD</sequence>
<gene>
    <name evidence="6" type="ORF">AURDEDRAFT_173988</name>
</gene>
<dbReference type="KEGG" id="adl:AURDEDRAFT_173988"/>
<dbReference type="InterPro" id="IPR012349">
    <property type="entry name" value="Split_barrel_FMN-bd"/>
</dbReference>
<dbReference type="InterPro" id="IPR002563">
    <property type="entry name" value="Flavin_Rdtase-like_dom"/>
</dbReference>
<comment type="similarity">
    <text evidence="3">Belongs to the flavoredoxin family.</text>
</comment>
<dbReference type="GO" id="GO:0010181">
    <property type="term" value="F:FMN binding"/>
    <property type="evidence" value="ECO:0007669"/>
    <property type="project" value="InterPro"/>
</dbReference>
<name>J0LGM7_AURST</name>
<dbReference type="eggNOG" id="ENOG502SNF1">
    <property type="taxonomic scope" value="Eukaryota"/>
</dbReference>
<keyword evidence="2" id="KW-0285">Flavoprotein</keyword>
<evidence type="ECO:0000313" key="7">
    <source>
        <dbReference type="Proteomes" id="UP000006514"/>
    </source>
</evidence>
<protein>
    <recommendedName>
        <fullName evidence="5">Flavin reductase like domain-containing protein</fullName>
    </recommendedName>
</protein>
<dbReference type="OrthoDB" id="2145000at2759"/>
<dbReference type="PANTHER" id="PTHR43567">
    <property type="entry name" value="FLAVOREDOXIN-RELATED-RELATED"/>
    <property type="match status" value="1"/>
</dbReference>
<organism evidence="6 7">
    <name type="scientific">Auricularia subglabra (strain TFB-10046 / SS5)</name>
    <name type="common">White-rot fungus</name>
    <name type="synonym">Auricularia delicata (strain TFB10046)</name>
    <dbReference type="NCBI Taxonomy" id="717982"/>
    <lineage>
        <taxon>Eukaryota</taxon>
        <taxon>Fungi</taxon>
        <taxon>Dikarya</taxon>
        <taxon>Basidiomycota</taxon>
        <taxon>Agaricomycotina</taxon>
        <taxon>Agaricomycetes</taxon>
        <taxon>Auriculariales</taxon>
        <taxon>Auriculariaceae</taxon>
        <taxon>Auricularia</taxon>
    </lineage>
</organism>
<dbReference type="AlphaFoldDB" id="J0LGM7"/>
<dbReference type="Proteomes" id="UP000006514">
    <property type="component" value="Unassembled WGS sequence"/>
</dbReference>
<comment type="cofactor">
    <cofactor evidence="1">
        <name>FMN</name>
        <dbReference type="ChEBI" id="CHEBI:58210"/>
    </cofactor>
</comment>
<dbReference type="SMART" id="SM00903">
    <property type="entry name" value="Flavin_Reduct"/>
    <property type="match status" value="1"/>
</dbReference>
<evidence type="ECO:0000256" key="4">
    <source>
        <dbReference type="SAM" id="MobiDB-lite"/>
    </source>
</evidence>
<proteinExistence type="inferred from homology"/>
<keyword evidence="7" id="KW-1185">Reference proteome</keyword>
<evidence type="ECO:0000256" key="2">
    <source>
        <dbReference type="ARBA" id="ARBA00022630"/>
    </source>
</evidence>
<dbReference type="InterPro" id="IPR052174">
    <property type="entry name" value="Flavoredoxin"/>
</dbReference>
<reference evidence="7" key="1">
    <citation type="journal article" date="2012" name="Science">
        <title>The Paleozoic origin of enzymatic lignin decomposition reconstructed from 31 fungal genomes.</title>
        <authorList>
            <person name="Floudas D."/>
            <person name="Binder M."/>
            <person name="Riley R."/>
            <person name="Barry K."/>
            <person name="Blanchette R.A."/>
            <person name="Henrissat B."/>
            <person name="Martinez A.T."/>
            <person name="Otillar R."/>
            <person name="Spatafora J.W."/>
            <person name="Yadav J.S."/>
            <person name="Aerts A."/>
            <person name="Benoit I."/>
            <person name="Boyd A."/>
            <person name="Carlson A."/>
            <person name="Copeland A."/>
            <person name="Coutinho P.M."/>
            <person name="de Vries R.P."/>
            <person name="Ferreira P."/>
            <person name="Findley K."/>
            <person name="Foster B."/>
            <person name="Gaskell J."/>
            <person name="Glotzer D."/>
            <person name="Gorecki P."/>
            <person name="Heitman J."/>
            <person name="Hesse C."/>
            <person name="Hori C."/>
            <person name="Igarashi K."/>
            <person name="Jurgens J.A."/>
            <person name="Kallen N."/>
            <person name="Kersten P."/>
            <person name="Kohler A."/>
            <person name="Kuees U."/>
            <person name="Kumar T.K.A."/>
            <person name="Kuo A."/>
            <person name="LaButti K."/>
            <person name="Larrondo L.F."/>
            <person name="Lindquist E."/>
            <person name="Ling A."/>
            <person name="Lombard V."/>
            <person name="Lucas S."/>
            <person name="Lundell T."/>
            <person name="Martin R."/>
            <person name="McLaughlin D.J."/>
            <person name="Morgenstern I."/>
            <person name="Morin E."/>
            <person name="Murat C."/>
            <person name="Nagy L.G."/>
            <person name="Nolan M."/>
            <person name="Ohm R.A."/>
            <person name="Patyshakuliyeva A."/>
            <person name="Rokas A."/>
            <person name="Ruiz-Duenas F.J."/>
            <person name="Sabat G."/>
            <person name="Salamov A."/>
            <person name="Samejima M."/>
            <person name="Schmutz J."/>
            <person name="Slot J.C."/>
            <person name="St John F."/>
            <person name="Stenlid J."/>
            <person name="Sun H."/>
            <person name="Sun S."/>
            <person name="Syed K."/>
            <person name="Tsang A."/>
            <person name="Wiebenga A."/>
            <person name="Young D."/>
            <person name="Pisabarro A."/>
            <person name="Eastwood D.C."/>
            <person name="Martin F."/>
            <person name="Cullen D."/>
            <person name="Grigoriev I.V."/>
            <person name="Hibbett D.S."/>
        </authorList>
    </citation>
    <scope>NUCLEOTIDE SEQUENCE [LARGE SCALE GENOMIC DNA]</scope>
    <source>
        <strain evidence="7">TFB10046</strain>
    </source>
</reference>
<evidence type="ECO:0000313" key="6">
    <source>
        <dbReference type="EMBL" id="EJD36918.1"/>
    </source>
</evidence>
<feature type="domain" description="Flavin reductase like" evidence="5">
    <location>
        <begin position="50"/>
        <end position="202"/>
    </location>
</feature>
<dbReference type="Pfam" id="PF01613">
    <property type="entry name" value="Flavin_Reduct"/>
    <property type="match status" value="1"/>
</dbReference>
<accession>J0LGM7</accession>
<evidence type="ECO:0000256" key="1">
    <source>
        <dbReference type="ARBA" id="ARBA00001917"/>
    </source>
</evidence>
<dbReference type="PANTHER" id="PTHR43567:SF1">
    <property type="entry name" value="FLAVOREDOXIN"/>
    <property type="match status" value="1"/>
</dbReference>
<dbReference type="Gene3D" id="2.30.110.10">
    <property type="entry name" value="Electron Transport, Fmn-binding Protein, Chain A"/>
    <property type="match status" value="1"/>
</dbReference>
<dbReference type="InParanoid" id="J0LGM7"/>
<evidence type="ECO:0000259" key="5">
    <source>
        <dbReference type="SMART" id="SM00903"/>
    </source>
</evidence>
<feature type="compositionally biased region" description="Acidic residues" evidence="4">
    <location>
        <begin position="23"/>
        <end position="32"/>
    </location>
</feature>